<keyword evidence="1" id="KW-0812">Transmembrane</keyword>
<dbReference type="InterPro" id="IPR032710">
    <property type="entry name" value="NTF2-like_dom_sf"/>
</dbReference>
<dbReference type="Gene3D" id="3.10.450.50">
    <property type="match status" value="1"/>
</dbReference>
<evidence type="ECO:0000313" key="3">
    <source>
        <dbReference type="Proteomes" id="UP001161247"/>
    </source>
</evidence>
<evidence type="ECO:0000313" key="2">
    <source>
        <dbReference type="EMBL" id="CAI9115655.1"/>
    </source>
</evidence>
<feature type="transmembrane region" description="Helical" evidence="1">
    <location>
        <begin position="94"/>
        <end position="115"/>
    </location>
</feature>
<keyword evidence="1" id="KW-0472">Membrane</keyword>
<protein>
    <submittedName>
        <fullName evidence="2">OLC1v1016628C2</fullName>
    </submittedName>
</protein>
<dbReference type="Proteomes" id="UP001161247">
    <property type="component" value="Chromosome 8"/>
</dbReference>
<organism evidence="2 3">
    <name type="scientific">Oldenlandia corymbosa var. corymbosa</name>
    <dbReference type="NCBI Taxonomy" id="529605"/>
    <lineage>
        <taxon>Eukaryota</taxon>
        <taxon>Viridiplantae</taxon>
        <taxon>Streptophyta</taxon>
        <taxon>Embryophyta</taxon>
        <taxon>Tracheophyta</taxon>
        <taxon>Spermatophyta</taxon>
        <taxon>Magnoliopsida</taxon>
        <taxon>eudicotyledons</taxon>
        <taxon>Gunneridae</taxon>
        <taxon>Pentapetalae</taxon>
        <taxon>asterids</taxon>
        <taxon>lamiids</taxon>
        <taxon>Gentianales</taxon>
        <taxon>Rubiaceae</taxon>
        <taxon>Rubioideae</taxon>
        <taxon>Spermacoceae</taxon>
        <taxon>Hedyotis-Oldenlandia complex</taxon>
        <taxon>Oldenlandia</taxon>
    </lineage>
</organism>
<reference evidence="2" key="1">
    <citation type="submission" date="2023-03" db="EMBL/GenBank/DDBJ databases">
        <authorList>
            <person name="Julca I."/>
        </authorList>
    </citation>
    <scope>NUCLEOTIDE SEQUENCE</scope>
</reference>
<proteinExistence type="predicted"/>
<evidence type="ECO:0000256" key="1">
    <source>
        <dbReference type="SAM" id="Phobius"/>
    </source>
</evidence>
<gene>
    <name evidence="2" type="ORF">OLC1_LOCUS22135</name>
</gene>
<accession>A0AAV1E607</accession>
<name>A0AAV1E607_OLDCO</name>
<dbReference type="AlphaFoldDB" id="A0AAV1E607"/>
<dbReference type="EMBL" id="OX459125">
    <property type="protein sequence ID" value="CAI9115655.1"/>
    <property type="molecule type" value="Genomic_DNA"/>
</dbReference>
<dbReference type="InterPro" id="IPR053218">
    <property type="entry name" value="Pathogen-related_defense"/>
</dbReference>
<dbReference type="SUPFAM" id="SSF54427">
    <property type="entry name" value="NTF2-like"/>
    <property type="match status" value="1"/>
</dbReference>
<keyword evidence="3" id="KW-1185">Reference proteome</keyword>
<keyword evidence="1" id="KW-1133">Transmembrane helix</keyword>
<dbReference type="PANTHER" id="PTHR31723">
    <property type="entry name" value="PATHOGENESIS-RELATED FAMILY PROTEIN"/>
    <property type="match status" value="1"/>
</dbReference>
<sequence>MAAAKGDPYRSYLSAEEVQNTHWKFGPPNYDAANKLFEEGQTKIWPAGSVEEKVQNLVKTWEMEVFNKANPEEYKCLDPNNYTISVNGREKQSFFFFIFFFGKLVLFNFFFLFFLRLCHLIKELSYVNDSWKTTISSGRKPLTIAEKGKLGGGYNVLLQTELPENFRVYDPAKETTESALKVFKTTFPRGFALEILHVYSGPPVIVYKFRHWGFMEGPFKGHSPTGELVEFFGMAIFEVDEQSNKIVKVQFFYDPKQLLEGLVKGDKIGDELKATASSTCPFMAASK</sequence>
<dbReference type="PANTHER" id="PTHR31723:SF10">
    <property type="entry name" value="PATHOGEN-RELATED PROTEIN"/>
    <property type="match status" value="1"/>
</dbReference>